<sequence>MPWKTLRRTRLVLPALALALVATACGPGGGGASGGDTITLGLPVQATTLAPVYLADDLNLWKQHGLTVKPVTFKGDAELAKAVLSGDVDVAVGSLTGPLTAEEAGQDVKVIYGGFDMTAFAWYAVPEIHTVAQGKGKNWGVTTIGSSTDLLTRFAAAKAGLDPEKDIKVVQGGASAARLAAMKAGQLQANIFTEPQTVYAQKEGYNKILDLADLVDSYPMHVTWGKPGFVNDNPDRAKKFVDTLSQAMKMTKDQPGDAVKSIAKNLKISTGDAQASLAEWIDQLYPDGRMPSAKAMDDFWQMGLQGKVFAKRLPDSQWLDTRFLPKTS</sequence>
<comment type="subcellular location">
    <subcellularLocation>
        <location evidence="1">Periplasm</location>
    </subcellularLocation>
</comment>
<dbReference type="GO" id="GO:0042597">
    <property type="term" value="C:periplasmic space"/>
    <property type="evidence" value="ECO:0007669"/>
    <property type="project" value="UniProtKB-SubCell"/>
</dbReference>
<keyword evidence="3 4" id="KW-0732">Signal</keyword>
<dbReference type="RefSeq" id="WP_177231411.1">
    <property type="nucleotide sequence ID" value="NZ_FOEF01000007.1"/>
</dbReference>
<dbReference type="PANTHER" id="PTHR30024:SF47">
    <property type="entry name" value="TAURINE-BINDING PERIPLASMIC PROTEIN"/>
    <property type="match status" value="1"/>
</dbReference>
<dbReference type="AlphaFoldDB" id="A0A1H8XFG1"/>
<evidence type="ECO:0000313" key="7">
    <source>
        <dbReference type="Proteomes" id="UP000198582"/>
    </source>
</evidence>
<name>A0A1H8XFG1_9PSEU</name>
<dbReference type="EMBL" id="FOEF01000007">
    <property type="protein sequence ID" value="SEP38018.1"/>
    <property type="molecule type" value="Genomic_DNA"/>
</dbReference>
<feature type="domain" description="SsuA/THI5-like" evidence="5">
    <location>
        <begin position="48"/>
        <end position="258"/>
    </location>
</feature>
<protein>
    <submittedName>
        <fullName evidence="6">NitT/TauT family transport system substrate-binding protein</fullName>
    </submittedName>
</protein>
<feature type="signal peptide" evidence="4">
    <location>
        <begin position="1"/>
        <end position="24"/>
    </location>
</feature>
<dbReference type="Pfam" id="PF09084">
    <property type="entry name" value="NMT1"/>
    <property type="match status" value="1"/>
</dbReference>
<feature type="chain" id="PRO_5039573009" evidence="4">
    <location>
        <begin position="25"/>
        <end position="328"/>
    </location>
</feature>
<dbReference type="PANTHER" id="PTHR30024">
    <property type="entry name" value="ALIPHATIC SULFONATES-BINDING PROTEIN-RELATED"/>
    <property type="match status" value="1"/>
</dbReference>
<evidence type="ECO:0000256" key="3">
    <source>
        <dbReference type="ARBA" id="ARBA00022729"/>
    </source>
</evidence>
<reference evidence="6 7" key="1">
    <citation type="submission" date="2016-10" db="EMBL/GenBank/DDBJ databases">
        <authorList>
            <person name="de Groot N.N."/>
        </authorList>
    </citation>
    <scope>NUCLEOTIDE SEQUENCE [LARGE SCALE GENOMIC DNA]</scope>
    <source>
        <strain evidence="6 7">DSM 44993</strain>
    </source>
</reference>
<comment type="similarity">
    <text evidence="2">Belongs to the bacterial solute-binding protein SsuA/TauA family.</text>
</comment>
<dbReference type="STRING" id="394193.SAMN04489732_107102"/>
<proteinExistence type="inferred from homology"/>
<dbReference type="SUPFAM" id="SSF53850">
    <property type="entry name" value="Periplasmic binding protein-like II"/>
    <property type="match status" value="1"/>
</dbReference>
<dbReference type="InterPro" id="IPR015168">
    <property type="entry name" value="SsuA/THI5"/>
</dbReference>
<evidence type="ECO:0000256" key="4">
    <source>
        <dbReference type="SAM" id="SignalP"/>
    </source>
</evidence>
<evidence type="ECO:0000256" key="1">
    <source>
        <dbReference type="ARBA" id="ARBA00004418"/>
    </source>
</evidence>
<evidence type="ECO:0000313" key="6">
    <source>
        <dbReference type="EMBL" id="SEP38018.1"/>
    </source>
</evidence>
<evidence type="ECO:0000259" key="5">
    <source>
        <dbReference type="Pfam" id="PF09084"/>
    </source>
</evidence>
<dbReference type="Proteomes" id="UP000198582">
    <property type="component" value="Unassembled WGS sequence"/>
</dbReference>
<keyword evidence="7" id="KW-1185">Reference proteome</keyword>
<dbReference type="Gene3D" id="3.40.190.10">
    <property type="entry name" value="Periplasmic binding protein-like II"/>
    <property type="match status" value="2"/>
</dbReference>
<accession>A0A1H8XFG1</accession>
<organism evidence="6 7">
    <name type="scientific">Amycolatopsis saalfeldensis</name>
    <dbReference type="NCBI Taxonomy" id="394193"/>
    <lineage>
        <taxon>Bacteria</taxon>
        <taxon>Bacillati</taxon>
        <taxon>Actinomycetota</taxon>
        <taxon>Actinomycetes</taxon>
        <taxon>Pseudonocardiales</taxon>
        <taxon>Pseudonocardiaceae</taxon>
        <taxon>Amycolatopsis</taxon>
    </lineage>
</organism>
<evidence type="ECO:0000256" key="2">
    <source>
        <dbReference type="ARBA" id="ARBA00010742"/>
    </source>
</evidence>
<gene>
    <name evidence="6" type="ORF">SAMN04489732_107102</name>
</gene>
<dbReference type="PROSITE" id="PS51257">
    <property type="entry name" value="PROKAR_LIPOPROTEIN"/>
    <property type="match status" value="1"/>
</dbReference>